<keyword evidence="6" id="KW-0479">Metal-binding</keyword>
<feature type="binding site" evidence="6">
    <location>
        <begin position="140"/>
        <end position="141"/>
    </location>
    <ligand>
        <name>ATP</name>
        <dbReference type="ChEBI" id="CHEBI:30616"/>
    </ligand>
</feature>
<dbReference type="Pfam" id="PF05191">
    <property type="entry name" value="ADK_lid"/>
    <property type="match status" value="1"/>
</dbReference>
<protein>
    <recommendedName>
        <fullName evidence="6 8">Adenylate kinase</fullName>
        <shortName evidence="6">AK</shortName>
        <ecNumber evidence="6 8">2.7.4.3</ecNumber>
    </recommendedName>
    <alternativeName>
        <fullName evidence="6">ATP-AMP transphosphorylase</fullName>
    </alternativeName>
    <alternativeName>
        <fullName evidence="6">ATP:AMP phosphotransferase</fullName>
    </alternativeName>
    <alternativeName>
        <fullName evidence="6">Adenylate monophosphate kinase</fullName>
    </alternativeName>
</protein>
<dbReference type="NCBIfam" id="TIGR01351">
    <property type="entry name" value="adk"/>
    <property type="match status" value="1"/>
</dbReference>
<feature type="binding site" evidence="6">
    <location>
        <position position="38"/>
    </location>
    <ligand>
        <name>AMP</name>
        <dbReference type="ChEBI" id="CHEBI:456215"/>
    </ligand>
</feature>
<evidence type="ECO:0000256" key="6">
    <source>
        <dbReference type="HAMAP-Rule" id="MF_00235"/>
    </source>
</evidence>
<feature type="region of interest" description="NMP" evidence="6">
    <location>
        <begin position="37"/>
        <end position="66"/>
    </location>
</feature>
<evidence type="ECO:0000256" key="4">
    <source>
        <dbReference type="ARBA" id="ARBA00022777"/>
    </source>
</evidence>
<sequence>MIDNKAKRNIVFMGPPGVGKGTVAAIIAEETGLIHLSTGNIFREEIASKSDLGLKVTQIVESGGYVPDEITNEIVLKKIKSLQKENLGVILDGYPRTIAQGQFLDNIDGFEYAIVELYAPEELILKRLSGRRSCPKCKSSYHIEFMPSAKGDRCEKDDELLITRADDSIENIKNRQAIYKNQTEPLFAYYKEKINIFDASGTPEDIAKQIIKEVIVK</sequence>
<comment type="similarity">
    <text evidence="6 7">Belongs to the adenylate kinase family.</text>
</comment>
<comment type="subunit">
    <text evidence="6 8">Monomer.</text>
</comment>
<comment type="subcellular location">
    <subcellularLocation>
        <location evidence="6 8">Cytoplasm</location>
    </subcellularLocation>
</comment>
<comment type="domain">
    <text evidence="6">Consists of three domains, a large central CORE domain and two small peripheral domains, NMPbind and LID, which undergo movements during catalysis. The LID domain closes over the site of phosphoryl transfer upon ATP binding. Assembling and dissambling the active center during each catalytic cycle provides an effective means to prevent ATP hydrolysis. Some bacteria have evolved a zinc-coordinating structure that stabilizes the LID domain.</text>
</comment>
<dbReference type="EMBL" id="LR215037">
    <property type="protein sequence ID" value="VEU75133.1"/>
    <property type="molecule type" value="Genomic_DNA"/>
</dbReference>
<dbReference type="GO" id="GO:0005737">
    <property type="term" value="C:cytoplasm"/>
    <property type="evidence" value="ECO:0007669"/>
    <property type="project" value="UniProtKB-SubCell"/>
</dbReference>
<feature type="binding site" evidence="6">
    <location>
        <position position="134"/>
    </location>
    <ligand>
        <name>Zn(2+)</name>
        <dbReference type="ChEBI" id="CHEBI:29105"/>
        <note>structural</note>
    </ligand>
</feature>
<dbReference type="Pfam" id="PF00406">
    <property type="entry name" value="ADK"/>
    <property type="match status" value="1"/>
</dbReference>
<dbReference type="GO" id="GO:0044209">
    <property type="term" value="P:AMP salvage"/>
    <property type="evidence" value="ECO:0007669"/>
    <property type="project" value="UniProtKB-UniRule"/>
</dbReference>
<evidence type="ECO:0000259" key="9">
    <source>
        <dbReference type="Pfam" id="PF05191"/>
    </source>
</evidence>
<evidence type="ECO:0000256" key="2">
    <source>
        <dbReference type="ARBA" id="ARBA00022727"/>
    </source>
</evidence>
<feature type="binding site" evidence="6">
    <location>
        <begin position="17"/>
        <end position="22"/>
    </location>
    <ligand>
        <name>ATP</name>
        <dbReference type="ChEBI" id="CHEBI:30616"/>
    </ligand>
</feature>
<dbReference type="InterPro" id="IPR007862">
    <property type="entry name" value="Adenylate_kinase_lid-dom"/>
</dbReference>
<evidence type="ECO:0000313" key="11">
    <source>
        <dbReference type="Proteomes" id="UP000290243"/>
    </source>
</evidence>
<dbReference type="UniPathway" id="UPA00588">
    <property type="reaction ID" value="UER00649"/>
</dbReference>
<keyword evidence="4 6" id="KW-0418">Kinase</keyword>
<dbReference type="Gene3D" id="3.40.50.300">
    <property type="entry name" value="P-loop containing nucleotide triphosphate hydrolases"/>
    <property type="match status" value="1"/>
</dbReference>
<dbReference type="Proteomes" id="UP000290243">
    <property type="component" value="Chromosome"/>
</dbReference>
<comment type="function">
    <text evidence="6">Catalyzes the reversible transfer of the terminal phosphate group between ATP and AMP. Plays an important role in cellular energy homeostasis and in adenine nucleotide metabolism.</text>
</comment>
<keyword evidence="1 6" id="KW-0808">Transferase</keyword>
<reference evidence="10 11" key="1">
    <citation type="submission" date="2019-01" db="EMBL/GenBank/DDBJ databases">
        <authorList>
            <consortium name="Pathogen Informatics"/>
        </authorList>
    </citation>
    <scope>NUCLEOTIDE SEQUENCE [LARGE SCALE GENOMIC DNA]</scope>
    <source>
        <strain evidence="10 11">NCTC10168</strain>
    </source>
</reference>
<dbReference type="GO" id="GO:0004017">
    <property type="term" value="F:AMP kinase activity"/>
    <property type="evidence" value="ECO:0007669"/>
    <property type="project" value="UniProtKB-UniRule"/>
</dbReference>
<feature type="domain" description="Adenylate kinase active site lid" evidence="9">
    <location>
        <begin position="131"/>
        <end position="166"/>
    </location>
</feature>
<feature type="region of interest" description="LID" evidence="6">
    <location>
        <begin position="130"/>
        <end position="167"/>
    </location>
</feature>
<dbReference type="EC" id="2.7.4.3" evidence="6 8"/>
<feature type="binding site" evidence="6">
    <location>
        <begin position="93"/>
        <end position="96"/>
    </location>
    <ligand>
        <name>AMP</name>
        <dbReference type="ChEBI" id="CHEBI:456215"/>
    </ligand>
</feature>
<dbReference type="PROSITE" id="PS00113">
    <property type="entry name" value="ADENYLATE_KINASE"/>
    <property type="match status" value="1"/>
</dbReference>
<evidence type="ECO:0000256" key="5">
    <source>
        <dbReference type="ARBA" id="ARBA00022840"/>
    </source>
</evidence>
<gene>
    <name evidence="6 10" type="primary">adk</name>
    <name evidence="10" type="ORF">NCTC10168_00041</name>
</gene>
<keyword evidence="3 6" id="KW-0547">Nucleotide-binding</keyword>
<keyword evidence="11" id="KW-1185">Reference proteome</keyword>
<dbReference type="InterPro" id="IPR027417">
    <property type="entry name" value="P-loop_NTPase"/>
</dbReference>
<evidence type="ECO:0000256" key="3">
    <source>
        <dbReference type="ARBA" id="ARBA00022741"/>
    </source>
</evidence>
<dbReference type="CDD" id="cd01428">
    <property type="entry name" value="ADK"/>
    <property type="match status" value="1"/>
</dbReference>
<dbReference type="RefSeq" id="WP_129645975.1">
    <property type="nucleotide sequence ID" value="NZ_LR215037.1"/>
</dbReference>
<dbReference type="GO" id="GO:0005524">
    <property type="term" value="F:ATP binding"/>
    <property type="evidence" value="ECO:0007669"/>
    <property type="project" value="UniProtKB-UniRule"/>
</dbReference>
<comment type="pathway">
    <text evidence="6">Purine metabolism; AMP biosynthesis via salvage pathway; AMP from ADP: step 1/1.</text>
</comment>
<dbReference type="GO" id="GO:0008270">
    <property type="term" value="F:zinc ion binding"/>
    <property type="evidence" value="ECO:0007669"/>
    <property type="project" value="UniProtKB-UniRule"/>
</dbReference>
<comment type="catalytic activity">
    <reaction evidence="6 8">
        <text>AMP + ATP = 2 ADP</text>
        <dbReference type="Rhea" id="RHEA:12973"/>
        <dbReference type="ChEBI" id="CHEBI:30616"/>
        <dbReference type="ChEBI" id="CHEBI:456215"/>
        <dbReference type="ChEBI" id="CHEBI:456216"/>
        <dbReference type="EC" id="2.7.4.3"/>
    </reaction>
</comment>
<evidence type="ECO:0000313" key="10">
    <source>
        <dbReference type="EMBL" id="VEU75133.1"/>
    </source>
</evidence>
<dbReference type="InterPro" id="IPR033690">
    <property type="entry name" value="Adenylat_kinase_CS"/>
</dbReference>
<keyword evidence="2 6" id="KW-0545">Nucleotide biosynthesis</keyword>
<feature type="binding site" evidence="6">
    <location>
        <position position="175"/>
    </location>
    <ligand>
        <name>AMP</name>
        <dbReference type="ChEBI" id="CHEBI:456215"/>
    </ligand>
</feature>
<feature type="binding site" evidence="6">
    <location>
        <position position="137"/>
    </location>
    <ligand>
        <name>Zn(2+)</name>
        <dbReference type="ChEBI" id="CHEBI:29105"/>
        <note>structural</note>
    </ligand>
</feature>
<dbReference type="KEGG" id="mmau:NCTC10168_00041"/>
<dbReference type="PANTHER" id="PTHR23359">
    <property type="entry name" value="NUCLEOTIDE KINASE"/>
    <property type="match status" value="1"/>
</dbReference>
<name>A0A449B3F7_9BACT</name>
<dbReference type="SUPFAM" id="SSF57774">
    <property type="entry name" value="Microbial and mitochondrial ADK, insert 'zinc finger' domain"/>
    <property type="match status" value="1"/>
</dbReference>
<dbReference type="InterPro" id="IPR000850">
    <property type="entry name" value="Adenylat/UMP-CMP_kin"/>
</dbReference>
<evidence type="ECO:0000256" key="7">
    <source>
        <dbReference type="RuleBase" id="RU003330"/>
    </source>
</evidence>
<feature type="binding site" evidence="6">
    <location>
        <position position="100"/>
    </location>
    <ligand>
        <name>AMP</name>
        <dbReference type="ChEBI" id="CHEBI:456215"/>
    </ligand>
</feature>
<dbReference type="HAMAP" id="MF_00235">
    <property type="entry name" value="Adenylate_kinase_Adk"/>
    <property type="match status" value="1"/>
</dbReference>
<feature type="binding site" evidence="6">
    <location>
        <position position="157"/>
    </location>
    <ligand>
        <name>Zn(2+)</name>
        <dbReference type="ChEBI" id="CHEBI:29105"/>
        <note>structural</note>
    </ligand>
</feature>
<keyword evidence="6" id="KW-0862">Zinc</keyword>
<keyword evidence="5 6" id="KW-0067">ATP-binding</keyword>
<feature type="binding site" evidence="6">
    <location>
        <position position="154"/>
    </location>
    <ligand>
        <name>Zn(2+)</name>
        <dbReference type="ChEBI" id="CHEBI:29105"/>
        <note>structural</note>
    </ligand>
</feature>
<proteinExistence type="inferred from homology"/>
<dbReference type="OrthoDB" id="9805030at2"/>
<dbReference type="SUPFAM" id="SSF52540">
    <property type="entry name" value="P-loop containing nucleoside triphosphate hydrolases"/>
    <property type="match status" value="1"/>
</dbReference>
<evidence type="ECO:0000256" key="1">
    <source>
        <dbReference type="ARBA" id="ARBA00022679"/>
    </source>
</evidence>
<feature type="binding site" evidence="6">
    <location>
        <position position="131"/>
    </location>
    <ligand>
        <name>ATP</name>
        <dbReference type="ChEBI" id="CHEBI:30616"/>
    </ligand>
</feature>
<dbReference type="InterPro" id="IPR006259">
    <property type="entry name" value="Adenyl_kin_sub"/>
</dbReference>
<evidence type="ECO:0000256" key="8">
    <source>
        <dbReference type="RuleBase" id="RU003331"/>
    </source>
</evidence>
<organism evidence="10 11">
    <name type="scientific">Mycoplasmopsis maculosa</name>
    <dbReference type="NCBI Taxonomy" id="114885"/>
    <lineage>
        <taxon>Bacteria</taxon>
        <taxon>Bacillati</taxon>
        <taxon>Mycoplasmatota</taxon>
        <taxon>Mycoplasmoidales</taxon>
        <taxon>Metamycoplasmataceae</taxon>
        <taxon>Mycoplasmopsis</taxon>
    </lineage>
</organism>
<dbReference type="PRINTS" id="PR00094">
    <property type="entry name" value="ADENYLTKNASE"/>
</dbReference>
<dbReference type="AlphaFoldDB" id="A0A449B3F7"/>
<accession>A0A449B3F7</accession>
<dbReference type="InterPro" id="IPR036193">
    <property type="entry name" value="ADK_active_lid_dom_sf"/>
</dbReference>
<keyword evidence="6" id="KW-0963">Cytoplasm</keyword>
<feature type="binding site" evidence="6">
    <location>
        <begin position="64"/>
        <end position="66"/>
    </location>
    <ligand>
        <name>AMP</name>
        <dbReference type="ChEBI" id="CHEBI:456215"/>
    </ligand>
</feature>
<feature type="binding site" evidence="6">
    <location>
        <position position="43"/>
    </location>
    <ligand>
        <name>AMP</name>
        <dbReference type="ChEBI" id="CHEBI:456215"/>
    </ligand>
</feature>
<feature type="binding site" evidence="6">
    <location>
        <position position="164"/>
    </location>
    <ligand>
        <name>AMP</name>
        <dbReference type="ChEBI" id="CHEBI:456215"/>
    </ligand>
</feature>
<feature type="binding site" evidence="6">
    <location>
        <position position="201"/>
    </location>
    <ligand>
        <name>ATP</name>
        <dbReference type="ChEBI" id="CHEBI:30616"/>
    </ligand>
</feature>